<evidence type="ECO:0000259" key="1">
    <source>
        <dbReference type="Pfam" id="PF08308"/>
    </source>
</evidence>
<reference evidence="2 3" key="1">
    <citation type="submission" date="2019-03" db="EMBL/GenBank/DDBJ databases">
        <title>Deep-cultivation of Planctomycetes and their phenomic and genomic characterization uncovers novel biology.</title>
        <authorList>
            <person name="Wiegand S."/>
            <person name="Jogler M."/>
            <person name="Boedeker C."/>
            <person name="Pinto D."/>
            <person name="Vollmers J."/>
            <person name="Rivas-Marin E."/>
            <person name="Kohn T."/>
            <person name="Peeters S.H."/>
            <person name="Heuer A."/>
            <person name="Rast P."/>
            <person name="Oberbeckmann S."/>
            <person name="Bunk B."/>
            <person name="Jeske O."/>
            <person name="Meyerdierks A."/>
            <person name="Storesund J.E."/>
            <person name="Kallscheuer N."/>
            <person name="Luecker S."/>
            <person name="Lage O.M."/>
            <person name="Pohl T."/>
            <person name="Merkel B.J."/>
            <person name="Hornburger P."/>
            <person name="Mueller R.-W."/>
            <person name="Bruemmer F."/>
            <person name="Labrenz M."/>
            <person name="Spormann A.M."/>
            <person name="Op den Camp H."/>
            <person name="Overmann J."/>
            <person name="Amann R."/>
            <person name="Jetten M.S.M."/>
            <person name="Mascher T."/>
            <person name="Medema M.H."/>
            <person name="Devos D.P."/>
            <person name="Kaster A.-K."/>
            <person name="Ovreas L."/>
            <person name="Rohde M."/>
            <person name="Galperin M.Y."/>
            <person name="Jogler C."/>
        </authorList>
    </citation>
    <scope>NUCLEOTIDE SEQUENCE [LARGE SCALE GENOMIC DNA]</scope>
    <source>
        <strain evidence="2 3">Enr13</strain>
    </source>
</reference>
<evidence type="ECO:0000313" key="3">
    <source>
        <dbReference type="Proteomes" id="UP000319004"/>
    </source>
</evidence>
<gene>
    <name evidence="2" type="ORF">Enr13x_48120</name>
</gene>
<dbReference type="PROSITE" id="PS51257">
    <property type="entry name" value="PROKAR_LIPOPROTEIN"/>
    <property type="match status" value="1"/>
</dbReference>
<dbReference type="InterPro" id="IPR013229">
    <property type="entry name" value="PEGA"/>
</dbReference>
<proteinExistence type="predicted"/>
<dbReference type="RefSeq" id="WP_231743720.1">
    <property type="nucleotide sequence ID" value="NZ_CP037423.1"/>
</dbReference>
<name>A0A518HVQ4_9BACT</name>
<evidence type="ECO:0000313" key="2">
    <source>
        <dbReference type="EMBL" id="QDV44941.1"/>
    </source>
</evidence>
<dbReference type="AlphaFoldDB" id="A0A518HVQ4"/>
<protein>
    <submittedName>
        <fullName evidence="2">PEGA domain protein</fullName>
    </submittedName>
</protein>
<organism evidence="2 3">
    <name type="scientific">Stieleria neptunia</name>
    <dbReference type="NCBI Taxonomy" id="2527979"/>
    <lineage>
        <taxon>Bacteria</taxon>
        <taxon>Pseudomonadati</taxon>
        <taxon>Planctomycetota</taxon>
        <taxon>Planctomycetia</taxon>
        <taxon>Pirellulales</taxon>
        <taxon>Pirellulaceae</taxon>
        <taxon>Stieleria</taxon>
    </lineage>
</organism>
<accession>A0A518HVQ4</accession>
<keyword evidence="3" id="KW-1185">Reference proteome</keyword>
<dbReference type="KEGG" id="snep:Enr13x_48120"/>
<feature type="domain" description="PEGA" evidence="1">
    <location>
        <begin position="33"/>
        <end position="77"/>
    </location>
</feature>
<dbReference type="EMBL" id="CP037423">
    <property type="protein sequence ID" value="QDV44941.1"/>
    <property type="molecule type" value="Genomic_DNA"/>
</dbReference>
<dbReference type="Pfam" id="PF08308">
    <property type="entry name" value="PEGA"/>
    <property type="match status" value="1"/>
</dbReference>
<sequence length="148" mass="16584">MPMPASRLDRRLFLVVAVSCCCVAATGCVRRRMTVRTNPPGAMVSVDNQVIGASPAATPFVFYGTREFRIEADGYRTETIRRRFNPPWYQWPGIDFVAETLWPGEIRDERIIDVTLVPKTLPASEEIIARADGLRQQSNSGMVTAPRQ</sequence>
<dbReference type="Proteomes" id="UP000319004">
    <property type="component" value="Chromosome"/>
</dbReference>